<evidence type="ECO:0000256" key="2">
    <source>
        <dbReference type="ARBA" id="ARBA00004123"/>
    </source>
</evidence>
<dbReference type="EMBL" id="JAWDJR010000001">
    <property type="protein sequence ID" value="KAK9981271.1"/>
    <property type="molecule type" value="Genomic_DNA"/>
</dbReference>
<evidence type="ECO:0000256" key="7">
    <source>
        <dbReference type="ARBA" id="ARBA00022833"/>
    </source>
</evidence>
<feature type="region of interest" description="Disordered" evidence="13">
    <location>
        <begin position="271"/>
        <end position="299"/>
    </location>
</feature>
<dbReference type="Gene3D" id="3.30.160.60">
    <property type="entry name" value="Classic Zinc Finger"/>
    <property type="match status" value="5"/>
</dbReference>
<keyword evidence="6 12" id="KW-0863">Zinc-finger</keyword>
<dbReference type="FunFam" id="3.30.160.60:FF:004111">
    <property type="match status" value="1"/>
</dbReference>
<keyword evidence="4" id="KW-0479">Metal-binding</keyword>
<dbReference type="PROSITE" id="PS00028">
    <property type="entry name" value="ZINC_FINGER_C2H2_1"/>
    <property type="match status" value="4"/>
</dbReference>
<dbReference type="PANTHER" id="PTHR16515:SF58">
    <property type="entry name" value="ZINC FINGER PROTEIN 22"/>
    <property type="match status" value="1"/>
</dbReference>
<evidence type="ECO:0000256" key="12">
    <source>
        <dbReference type="PROSITE-ProRule" id="PRU00042"/>
    </source>
</evidence>
<feature type="domain" description="C2H2-type" evidence="14">
    <location>
        <begin position="447"/>
        <end position="474"/>
    </location>
</feature>
<evidence type="ECO:0000256" key="9">
    <source>
        <dbReference type="ARBA" id="ARBA00023125"/>
    </source>
</evidence>
<keyword evidence="7" id="KW-0862">Zinc</keyword>
<keyword evidence="16" id="KW-1185">Reference proteome</keyword>
<evidence type="ECO:0000256" key="1">
    <source>
        <dbReference type="ARBA" id="ARBA00003767"/>
    </source>
</evidence>
<feature type="domain" description="C2H2-type" evidence="14">
    <location>
        <begin position="391"/>
        <end position="418"/>
    </location>
</feature>
<evidence type="ECO:0000259" key="14">
    <source>
        <dbReference type="PROSITE" id="PS50157"/>
    </source>
</evidence>
<dbReference type="PANTHER" id="PTHR16515">
    <property type="entry name" value="PR DOMAIN ZINC FINGER PROTEIN"/>
    <property type="match status" value="1"/>
</dbReference>
<proteinExistence type="inferred from homology"/>
<keyword evidence="10" id="KW-0804">Transcription</keyword>
<dbReference type="InterPro" id="IPR013087">
    <property type="entry name" value="Znf_C2H2_type"/>
</dbReference>
<feature type="domain" description="C2H2-type" evidence="14">
    <location>
        <begin position="503"/>
        <end position="530"/>
    </location>
</feature>
<protein>
    <recommendedName>
        <fullName evidence="14">C2H2-type domain-containing protein</fullName>
    </recommendedName>
</protein>
<evidence type="ECO:0000256" key="13">
    <source>
        <dbReference type="SAM" id="MobiDB-lite"/>
    </source>
</evidence>
<evidence type="ECO:0000313" key="15">
    <source>
        <dbReference type="EMBL" id="KAK9981271.1"/>
    </source>
</evidence>
<evidence type="ECO:0000256" key="8">
    <source>
        <dbReference type="ARBA" id="ARBA00023015"/>
    </source>
</evidence>
<keyword evidence="8" id="KW-0805">Transcription regulation</keyword>
<dbReference type="SUPFAM" id="SSF57667">
    <property type="entry name" value="beta-beta-alpha zinc fingers"/>
    <property type="match status" value="3"/>
</dbReference>
<dbReference type="GO" id="GO:0005634">
    <property type="term" value="C:nucleus"/>
    <property type="evidence" value="ECO:0007669"/>
    <property type="project" value="UniProtKB-SubCell"/>
</dbReference>
<dbReference type="Proteomes" id="UP001479290">
    <property type="component" value="Unassembled WGS sequence"/>
</dbReference>
<evidence type="ECO:0000256" key="6">
    <source>
        <dbReference type="ARBA" id="ARBA00022771"/>
    </source>
</evidence>
<comment type="subcellular location">
    <subcellularLocation>
        <location evidence="2">Nucleus</location>
    </subcellularLocation>
</comment>
<keyword evidence="5" id="KW-0677">Repeat</keyword>
<keyword evidence="9" id="KW-0238">DNA-binding</keyword>
<keyword evidence="11" id="KW-0539">Nucleus</keyword>
<feature type="domain" description="C2H2-type" evidence="14">
    <location>
        <begin position="419"/>
        <end position="446"/>
    </location>
</feature>
<comment type="function">
    <text evidence="1">May be involved in transcriptional regulation.</text>
</comment>
<evidence type="ECO:0000256" key="11">
    <source>
        <dbReference type="ARBA" id="ARBA00023242"/>
    </source>
</evidence>
<sequence>MSEAIHSFQSQLSGVMETVFKAAMFEITRLVEDSFVKEVSRSREQVETLKKRLQWSECRRKTQEISVRRLRCAECDKARVGNDEREEVSPQSENERSLKQERVPDGIWGSCELETDTLMGKERLEDQTSPSNITESAGTENRKLDCILKEEALYVTAGNKELQDGWTLDTEGAETTDFSAHSYSEQELQQIQEDWGSGLEQTADSETYANIVDVQGLPYRTRYDAEELASYSVHELDMGDLDGLGEKTQDTLGHAVSVAAGTDQKDLNVVEEGGRRHSSSTRSKRGNRGSLPAQVNPETEDVDRDMHCLLINADGHLQDMSALTEVRSGIAEGSGNRGHTLYSGDTASGALYKGHALNHSLKSNVGQALGDSRASVKVYPVSHRVGSSAAYTCNQCGKKFTQACNLKVHQRVHQREGLHLCNHCGKGYSSFSDLRKHRCSQTGDKPYTCTLCGNKFSRLWNLKLHQRIHTQEKPHKCTLCSKSFTRADILKVHQRTHTGERPYCCGICGLSFKRMDHLRSHQRKHSADLNNQ</sequence>
<comment type="caution">
    <text evidence="15">The sequence shown here is derived from an EMBL/GenBank/DDBJ whole genome shotgun (WGS) entry which is preliminary data.</text>
</comment>
<accession>A0AAW2B5K7</accession>
<reference evidence="15 16" key="1">
    <citation type="submission" date="2024-05" db="EMBL/GenBank/DDBJ databases">
        <title>A high-quality chromosomal-level genome assembly of Topmouth culter (Culter alburnus).</title>
        <authorList>
            <person name="Zhao H."/>
        </authorList>
    </citation>
    <scope>NUCLEOTIDE SEQUENCE [LARGE SCALE GENOMIC DNA]</scope>
    <source>
        <strain evidence="15">CATC2023</strain>
        <tissue evidence="15">Muscle</tissue>
    </source>
</reference>
<name>A0AAW2B5K7_CULAL</name>
<dbReference type="FunFam" id="3.30.160.60:FF:000771">
    <property type="entry name" value="zinc finger protein 648"/>
    <property type="match status" value="1"/>
</dbReference>
<evidence type="ECO:0000256" key="3">
    <source>
        <dbReference type="ARBA" id="ARBA00006991"/>
    </source>
</evidence>
<organism evidence="15 16">
    <name type="scientific">Culter alburnus</name>
    <name type="common">Topmouth culter</name>
    <dbReference type="NCBI Taxonomy" id="194366"/>
    <lineage>
        <taxon>Eukaryota</taxon>
        <taxon>Metazoa</taxon>
        <taxon>Chordata</taxon>
        <taxon>Craniata</taxon>
        <taxon>Vertebrata</taxon>
        <taxon>Euteleostomi</taxon>
        <taxon>Actinopterygii</taxon>
        <taxon>Neopterygii</taxon>
        <taxon>Teleostei</taxon>
        <taxon>Ostariophysi</taxon>
        <taxon>Cypriniformes</taxon>
        <taxon>Xenocyprididae</taxon>
        <taxon>Xenocypridinae</taxon>
        <taxon>Culter</taxon>
    </lineage>
</organism>
<feature type="domain" description="C2H2-type" evidence="14">
    <location>
        <begin position="475"/>
        <end position="502"/>
    </location>
</feature>
<dbReference type="GO" id="GO:0010468">
    <property type="term" value="P:regulation of gene expression"/>
    <property type="evidence" value="ECO:0007669"/>
    <property type="project" value="TreeGrafter"/>
</dbReference>
<dbReference type="GO" id="GO:0008270">
    <property type="term" value="F:zinc ion binding"/>
    <property type="evidence" value="ECO:0007669"/>
    <property type="project" value="UniProtKB-KW"/>
</dbReference>
<evidence type="ECO:0000313" key="16">
    <source>
        <dbReference type="Proteomes" id="UP001479290"/>
    </source>
</evidence>
<evidence type="ECO:0000256" key="10">
    <source>
        <dbReference type="ARBA" id="ARBA00023163"/>
    </source>
</evidence>
<evidence type="ECO:0000256" key="4">
    <source>
        <dbReference type="ARBA" id="ARBA00022723"/>
    </source>
</evidence>
<dbReference type="Pfam" id="PF00096">
    <property type="entry name" value="zf-C2H2"/>
    <property type="match status" value="4"/>
</dbReference>
<dbReference type="SMART" id="SM00355">
    <property type="entry name" value="ZnF_C2H2"/>
    <property type="match status" value="5"/>
</dbReference>
<dbReference type="PROSITE" id="PS50157">
    <property type="entry name" value="ZINC_FINGER_C2H2_2"/>
    <property type="match status" value="5"/>
</dbReference>
<dbReference type="FunFam" id="3.30.160.60:FF:002343">
    <property type="entry name" value="Zinc finger protein 33A"/>
    <property type="match status" value="1"/>
</dbReference>
<feature type="region of interest" description="Disordered" evidence="13">
    <location>
        <begin position="81"/>
        <end position="101"/>
    </location>
</feature>
<dbReference type="GO" id="GO:0003677">
    <property type="term" value="F:DNA binding"/>
    <property type="evidence" value="ECO:0007669"/>
    <property type="project" value="UniProtKB-KW"/>
</dbReference>
<dbReference type="AlphaFoldDB" id="A0AAW2B5K7"/>
<dbReference type="InterPro" id="IPR050331">
    <property type="entry name" value="Zinc_finger"/>
</dbReference>
<gene>
    <name evidence="15" type="ORF">ABG768_000824</name>
</gene>
<dbReference type="FunFam" id="3.30.160.60:FF:001344">
    <property type="entry name" value="Zinc finger protein 16 like"/>
    <property type="match status" value="1"/>
</dbReference>
<evidence type="ECO:0000256" key="5">
    <source>
        <dbReference type="ARBA" id="ARBA00022737"/>
    </source>
</evidence>
<dbReference type="InterPro" id="IPR036236">
    <property type="entry name" value="Znf_C2H2_sf"/>
</dbReference>
<comment type="similarity">
    <text evidence="3">Belongs to the krueppel C2H2-type zinc-finger protein family.</text>
</comment>
<feature type="compositionally biased region" description="Basic residues" evidence="13">
    <location>
        <begin position="276"/>
        <end position="287"/>
    </location>
</feature>